<dbReference type="EMBL" id="CALSDN010000002">
    <property type="protein sequence ID" value="CAH6719513.1"/>
    <property type="molecule type" value="Genomic_DNA"/>
</dbReference>
<protein>
    <submittedName>
        <fullName evidence="1">Frataxin homolog, mitochondrial</fullName>
    </submittedName>
</protein>
<organism evidence="1 2">
    <name type="scientific">[Candida] jaroonii</name>
    <dbReference type="NCBI Taxonomy" id="467808"/>
    <lineage>
        <taxon>Eukaryota</taxon>
        <taxon>Fungi</taxon>
        <taxon>Dikarya</taxon>
        <taxon>Ascomycota</taxon>
        <taxon>Saccharomycotina</taxon>
        <taxon>Pichiomycetes</taxon>
        <taxon>Debaryomycetaceae</taxon>
        <taxon>Yamadazyma</taxon>
    </lineage>
</organism>
<proteinExistence type="predicted"/>
<name>A0ACA9Y3G1_9ASCO</name>
<gene>
    <name evidence="1" type="ORF">CLIB1444_02S10286</name>
</gene>
<evidence type="ECO:0000313" key="1">
    <source>
        <dbReference type="EMBL" id="CAH6719513.1"/>
    </source>
</evidence>
<dbReference type="Proteomes" id="UP001152531">
    <property type="component" value="Unassembled WGS sequence"/>
</dbReference>
<keyword evidence="2" id="KW-1185">Reference proteome</keyword>
<comment type="caution">
    <text evidence="1">The sequence shown here is derived from an EMBL/GenBank/DDBJ whole genome shotgun (WGS) entry which is preliminary data.</text>
</comment>
<evidence type="ECO:0000313" key="2">
    <source>
        <dbReference type="Proteomes" id="UP001152531"/>
    </source>
</evidence>
<accession>A0ACA9Y3G1</accession>
<sequence>MAVKSAVGLNNKIFMRNYAADRMGHKIDGKIDDISDMEYNRISNDYLEDLGDELDLISEDHTDMDFDLSQGVLTLNTKNGTYVINRQPPNKQIWLSSPISGPNRYDLINGKWASLRDNGRLTDLLSHELSQTYNDTIELQLEN</sequence>
<reference evidence="1" key="1">
    <citation type="submission" date="2022-06" db="EMBL/GenBank/DDBJ databases">
        <authorList>
            <person name="Legras J.-L."/>
            <person name="Devillers H."/>
            <person name="Grondin C."/>
        </authorList>
    </citation>
    <scope>NUCLEOTIDE SEQUENCE</scope>
    <source>
        <strain evidence="1">CLIB 1444</strain>
    </source>
</reference>